<organism evidence="2 3">
    <name type="scientific">Ficus carica</name>
    <name type="common">Common fig</name>
    <dbReference type="NCBI Taxonomy" id="3494"/>
    <lineage>
        <taxon>Eukaryota</taxon>
        <taxon>Viridiplantae</taxon>
        <taxon>Streptophyta</taxon>
        <taxon>Embryophyta</taxon>
        <taxon>Tracheophyta</taxon>
        <taxon>Spermatophyta</taxon>
        <taxon>Magnoliopsida</taxon>
        <taxon>eudicotyledons</taxon>
        <taxon>Gunneridae</taxon>
        <taxon>Pentapetalae</taxon>
        <taxon>rosids</taxon>
        <taxon>fabids</taxon>
        <taxon>Rosales</taxon>
        <taxon>Moraceae</taxon>
        <taxon>Ficeae</taxon>
        <taxon>Ficus</taxon>
    </lineage>
</organism>
<comment type="caution">
    <text evidence="2">The sequence shown here is derived from an EMBL/GenBank/DDBJ whole genome shotgun (WGS) entry which is preliminary data.</text>
</comment>
<feature type="compositionally biased region" description="Basic and acidic residues" evidence="1">
    <location>
        <begin position="89"/>
        <end position="109"/>
    </location>
</feature>
<reference evidence="2" key="1">
    <citation type="submission" date="2023-07" db="EMBL/GenBank/DDBJ databases">
        <title>draft genome sequence of fig (Ficus carica).</title>
        <authorList>
            <person name="Takahashi T."/>
            <person name="Nishimura K."/>
        </authorList>
    </citation>
    <scope>NUCLEOTIDE SEQUENCE</scope>
</reference>
<proteinExistence type="predicted"/>
<evidence type="ECO:0000313" key="2">
    <source>
        <dbReference type="EMBL" id="GMN37695.1"/>
    </source>
</evidence>
<feature type="compositionally biased region" description="Polar residues" evidence="1">
    <location>
        <begin position="1"/>
        <end position="10"/>
    </location>
</feature>
<feature type="region of interest" description="Disordered" evidence="1">
    <location>
        <begin position="78"/>
        <end position="134"/>
    </location>
</feature>
<evidence type="ECO:0000256" key="1">
    <source>
        <dbReference type="SAM" id="MobiDB-lite"/>
    </source>
</evidence>
<name>A0AA87ZSE3_FICCA</name>
<sequence>MLSHSWNMPSSKAKHPYPKSLMLANNPLRGSPQPTTLFSTTTHLTHPYERLCKPPHPSQLPLRLSLLLSPGEIVGAGGGEGGVAVEGPDDGHEVGDVSVDDLRRNRVDDDGLSPELSGGGGEEERTPLCCGGRL</sequence>
<dbReference type="EMBL" id="BTGU01000007">
    <property type="protein sequence ID" value="GMN37695.1"/>
    <property type="molecule type" value="Genomic_DNA"/>
</dbReference>
<dbReference type="AlphaFoldDB" id="A0AA87ZSE3"/>
<feature type="region of interest" description="Disordered" evidence="1">
    <location>
        <begin position="1"/>
        <end position="39"/>
    </location>
</feature>
<dbReference type="Proteomes" id="UP001187192">
    <property type="component" value="Unassembled WGS sequence"/>
</dbReference>
<gene>
    <name evidence="2" type="ORF">TIFTF001_007040</name>
</gene>
<protein>
    <submittedName>
        <fullName evidence="2">Uncharacterized protein</fullName>
    </submittedName>
</protein>
<keyword evidence="3" id="KW-1185">Reference proteome</keyword>
<evidence type="ECO:0000313" key="3">
    <source>
        <dbReference type="Proteomes" id="UP001187192"/>
    </source>
</evidence>
<accession>A0AA87ZSE3</accession>